<keyword evidence="3" id="KW-0808">Transferase</keyword>
<feature type="active site" description="Nucleophile" evidence="10">
    <location>
        <position position="597"/>
    </location>
</feature>
<feature type="domain" description="L,D-TPase catalytic" evidence="12">
    <location>
        <begin position="512"/>
        <end position="621"/>
    </location>
</feature>
<dbReference type="SMART" id="SM00248">
    <property type="entry name" value="ANK"/>
    <property type="match status" value="10"/>
</dbReference>
<proteinExistence type="inferred from homology"/>
<keyword evidence="6 10" id="KW-0573">Peptidoglycan synthesis</keyword>
<dbReference type="InterPro" id="IPR038063">
    <property type="entry name" value="Transpep_catalytic_dom"/>
</dbReference>
<feature type="active site" description="Proton donor/acceptor" evidence="10">
    <location>
        <position position="584"/>
    </location>
</feature>
<dbReference type="PROSITE" id="PS50297">
    <property type="entry name" value="ANK_REP_REGION"/>
    <property type="match status" value="5"/>
</dbReference>
<evidence type="ECO:0000256" key="4">
    <source>
        <dbReference type="ARBA" id="ARBA00022737"/>
    </source>
</evidence>
<evidence type="ECO:0000313" key="13">
    <source>
        <dbReference type="EMBL" id="MBK1826762.1"/>
    </source>
</evidence>
<feature type="repeat" description="ANK" evidence="9">
    <location>
        <begin position="138"/>
        <end position="170"/>
    </location>
</feature>
<sequence length="622" mass="67796">MFRSFLHFLSLFVLVWGVCACDGDKAGAIKELQARGVEISGLSLLRAAEEEELEHLDLLLRAGVYAEQRDRLGRMPLHLAVIQKNPRMVELLIDHGAGLHHQTANGCTVVSLALASGQPALAADLLGRGAKPDGFTPEGERLLPWAIREGRTDDIQLLLKAGADPHGRDEAGTPLLHLAIAVKHKDLVRQLISLGADCGSIDATGESTLILALRNGWEDLAKSLVLAGADPNAPDRDGIRPVVRALESGREVLARELVEVGAVVDEGYLNDALREAYLARDFSACRMWLRFGARPAVPGATCLVRRAAVDDETGFLHLFLGYTGVPDGMLYEHCRSGRNHVVGLLLAHGASVNPSRAPFLGTPFGRAIEEGGDAMALDLLGAGAHPRGLASMGAEPLPLAIVSGRTETVRRLLEWGAPPNAELKGPHSPGFLKKVRGATMRWLLRKDQRITPIMLAVDSGSIATVKTLLKHGAESNVWTRRTAIWPINLAARHEDVRMMRLLLGKDPYVEERRVVVDLSDQELVVFGETGEEVFRTRISTGKKGYETPTGEFAITNRYRNWQSTIYRSSMPYFQRLSCSDFGFHQGYVPGRPASHGCIRVPSGSASRLFQLTRLGDRVTIVP</sequence>
<dbReference type="GO" id="GO:0071555">
    <property type="term" value="P:cell wall organization"/>
    <property type="evidence" value="ECO:0007669"/>
    <property type="project" value="UniProtKB-UniRule"/>
</dbReference>
<comment type="similarity">
    <text evidence="2">Belongs to the YkuD family.</text>
</comment>
<feature type="repeat" description="ANK" evidence="9">
    <location>
        <begin position="72"/>
        <end position="104"/>
    </location>
</feature>
<keyword evidence="14" id="KW-1185">Reference proteome</keyword>
<feature type="repeat" description="ANK" evidence="9">
    <location>
        <begin position="204"/>
        <end position="236"/>
    </location>
</feature>
<evidence type="ECO:0000259" key="12">
    <source>
        <dbReference type="PROSITE" id="PS52029"/>
    </source>
</evidence>
<organism evidence="13 14">
    <name type="scientific">Haloferula rosea</name>
    <dbReference type="NCBI Taxonomy" id="490093"/>
    <lineage>
        <taxon>Bacteria</taxon>
        <taxon>Pseudomonadati</taxon>
        <taxon>Verrucomicrobiota</taxon>
        <taxon>Verrucomicrobiia</taxon>
        <taxon>Verrucomicrobiales</taxon>
        <taxon>Verrucomicrobiaceae</taxon>
        <taxon>Haloferula</taxon>
    </lineage>
</organism>
<feature type="signal peptide" evidence="11">
    <location>
        <begin position="1"/>
        <end position="20"/>
    </location>
</feature>
<evidence type="ECO:0000256" key="7">
    <source>
        <dbReference type="ARBA" id="ARBA00023043"/>
    </source>
</evidence>
<comment type="caution">
    <text evidence="13">The sequence shown here is derived from an EMBL/GenBank/DDBJ whole genome shotgun (WGS) entry which is preliminary data.</text>
</comment>
<evidence type="ECO:0000256" key="1">
    <source>
        <dbReference type="ARBA" id="ARBA00004752"/>
    </source>
</evidence>
<reference evidence="13" key="1">
    <citation type="submission" date="2021-01" db="EMBL/GenBank/DDBJ databases">
        <title>Modified the classification status of verrucomicrobia.</title>
        <authorList>
            <person name="Feng X."/>
        </authorList>
    </citation>
    <scope>NUCLEOTIDE SEQUENCE</scope>
    <source>
        <strain evidence="13">KCTC 22201</strain>
    </source>
</reference>
<gene>
    <name evidence="13" type="ORF">JIN81_07015</name>
</gene>
<comment type="pathway">
    <text evidence="1 10">Cell wall biogenesis; peptidoglycan biosynthesis.</text>
</comment>
<dbReference type="PROSITE" id="PS52029">
    <property type="entry name" value="LD_TPASE"/>
    <property type="match status" value="1"/>
</dbReference>
<dbReference type="SUPFAM" id="SSF48403">
    <property type="entry name" value="Ankyrin repeat"/>
    <property type="match status" value="2"/>
</dbReference>
<dbReference type="PANTHER" id="PTHR24198:SF165">
    <property type="entry name" value="ANKYRIN REPEAT-CONTAINING PROTEIN-RELATED"/>
    <property type="match status" value="1"/>
</dbReference>
<evidence type="ECO:0000256" key="10">
    <source>
        <dbReference type="PROSITE-ProRule" id="PRU01373"/>
    </source>
</evidence>
<evidence type="ECO:0000256" key="9">
    <source>
        <dbReference type="PROSITE-ProRule" id="PRU00023"/>
    </source>
</evidence>
<keyword evidence="4" id="KW-0677">Repeat</keyword>
<dbReference type="InterPro" id="IPR036770">
    <property type="entry name" value="Ankyrin_rpt-contain_sf"/>
</dbReference>
<dbReference type="CDD" id="cd16913">
    <property type="entry name" value="YkuD_like"/>
    <property type="match status" value="1"/>
</dbReference>
<evidence type="ECO:0000256" key="6">
    <source>
        <dbReference type="ARBA" id="ARBA00022984"/>
    </source>
</evidence>
<dbReference type="PROSITE" id="PS50088">
    <property type="entry name" value="ANK_REPEAT"/>
    <property type="match status" value="6"/>
</dbReference>
<dbReference type="Gene3D" id="1.25.40.20">
    <property type="entry name" value="Ankyrin repeat-containing domain"/>
    <property type="match status" value="3"/>
</dbReference>
<dbReference type="Gene3D" id="2.40.440.10">
    <property type="entry name" value="L,D-transpeptidase catalytic domain-like"/>
    <property type="match status" value="1"/>
</dbReference>
<dbReference type="GO" id="GO:0009252">
    <property type="term" value="P:peptidoglycan biosynthetic process"/>
    <property type="evidence" value="ECO:0007669"/>
    <property type="project" value="UniProtKB-KW"/>
</dbReference>
<dbReference type="AlphaFoldDB" id="A0A934R9D1"/>
<evidence type="ECO:0000256" key="8">
    <source>
        <dbReference type="ARBA" id="ARBA00023316"/>
    </source>
</evidence>
<dbReference type="InterPro" id="IPR005490">
    <property type="entry name" value="LD_TPept_cat_dom"/>
</dbReference>
<keyword evidence="8 10" id="KW-0961">Cell wall biogenesis/degradation</keyword>
<name>A0A934R9D1_9BACT</name>
<feature type="repeat" description="ANK" evidence="9">
    <location>
        <begin position="171"/>
        <end position="203"/>
    </location>
</feature>
<evidence type="ECO:0000256" key="5">
    <source>
        <dbReference type="ARBA" id="ARBA00022960"/>
    </source>
</evidence>
<dbReference type="InterPro" id="IPR002110">
    <property type="entry name" value="Ankyrin_rpt"/>
</dbReference>
<dbReference type="Pfam" id="PF03734">
    <property type="entry name" value="YkuD"/>
    <property type="match status" value="1"/>
</dbReference>
<feature type="repeat" description="ANK" evidence="9">
    <location>
        <begin position="448"/>
        <end position="480"/>
    </location>
</feature>
<evidence type="ECO:0000256" key="3">
    <source>
        <dbReference type="ARBA" id="ARBA00022679"/>
    </source>
</evidence>
<keyword evidence="11" id="KW-0732">Signal</keyword>
<accession>A0A934R9D1</accession>
<feature type="chain" id="PRO_5037898127" evidence="11">
    <location>
        <begin position="21"/>
        <end position="622"/>
    </location>
</feature>
<dbReference type="GO" id="GO:0004180">
    <property type="term" value="F:carboxypeptidase activity"/>
    <property type="evidence" value="ECO:0007669"/>
    <property type="project" value="UniProtKB-ARBA"/>
</dbReference>
<dbReference type="Pfam" id="PF12796">
    <property type="entry name" value="Ank_2"/>
    <property type="match status" value="2"/>
</dbReference>
<keyword evidence="7 9" id="KW-0040">ANK repeat</keyword>
<dbReference type="Proteomes" id="UP000658278">
    <property type="component" value="Unassembled WGS sequence"/>
</dbReference>
<evidence type="ECO:0000256" key="11">
    <source>
        <dbReference type="SAM" id="SignalP"/>
    </source>
</evidence>
<keyword evidence="5 10" id="KW-0133">Cell shape</keyword>
<dbReference type="RefSeq" id="WP_200278009.1">
    <property type="nucleotide sequence ID" value="NZ_JAENII010000004.1"/>
</dbReference>
<feature type="repeat" description="ANK" evidence="9">
    <location>
        <begin position="392"/>
        <end position="424"/>
    </location>
</feature>
<dbReference type="PANTHER" id="PTHR24198">
    <property type="entry name" value="ANKYRIN REPEAT AND PROTEIN KINASE DOMAIN-CONTAINING PROTEIN"/>
    <property type="match status" value="1"/>
</dbReference>
<dbReference type="Pfam" id="PF00023">
    <property type="entry name" value="Ank"/>
    <property type="match status" value="1"/>
</dbReference>
<dbReference type="GO" id="GO:0008360">
    <property type="term" value="P:regulation of cell shape"/>
    <property type="evidence" value="ECO:0007669"/>
    <property type="project" value="UniProtKB-UniRule"/>
</dbReference>
<dbReference type="GO" id="GO:0016740">
    <property type="term" value="F:transferase activity"/>
    <property type="evidence" value="ECO:0007669"/>
    <property type="project" value="UniProtKB-KW"/>
</dbReference>
<dbReference type="SUPFAM" id="SSF141523">
    <property type="entry name" value="L,D-transpeptidase catalytic domain-like"/>
    <property type="match status" value="1"/>
</dbReference>
<dbReference type="PROSITE" id="PS51257">
    <property type="entry name" value="PROKAR_LIPOPROTEIN"/>
    <property type="match status" value="1"/>
</dbReference>
<protein>
    <submittedName>
        <fullName evidence="13">L,D-transpeptidase family protein</fullName>
    </submittedName>
</protein>
<dbReference type="EMBL" id="JAENII010000004">
    <property type="protein sequence ID" value="MBK1826762.1"/>
    <property type="molecule type" value="Genomic_DNA"/>
</dbReference>
<evidence type="ECO:0000313" key="14">
    <source>
        <dbReference type="Proteomes" id="UP000658278"/>
    </source>
</evidence>
<evidence type="ECO:0000256" key="2">
    <source>
        <dbReference type="ARBA" id="ARBA00005992"/>
    </source>
</evidence>